<gene>
    <name evidence="5" type="ORF">HDU87_008744</name>
</gene>
<dbReference type="InterPro" id="IPR011989">
    <property type="entry name" value="ARM-like"/>
</dbReference>
<evidence type="ECO:0000259" key="3">
    <source>
        <dbReference type="Pfam" id="PF12612"/>
    </source>
</evidence>
<dbReference type="Pfam" id="PF12612">
    <property type="entry name" value="TFCD_C"/>
    <property type="match status" value="1"/>
</dbReference>
<keyword evidence="6" id="KW-1185">Reference proteome</keyword>
<evidence type="ECO:0000259" key="4">
    <source>
        <dbReference type="Pfam" id="PF25767"/>
    </source>
</evidence>
<dbReference type="EMBL" id="JADGJQ010000094">
    <property type="protein sequence ID" value="KAJ3170509.1"/>
    <property type="molecule type" value="Genomic_DNA"/>
</dbReference>
<dbReference type="Proteomes" id="UP001212152">
    <property type="component" value="Unassembled WGS sequence"/>
</dbReference>
<dbReference type="PANTHER" id="PTHR12658">
    <property type="entry name" value="BETA-TUBULIN COFACTOR D"/>
    <property type="match status" value="1"/>
</dbReference>
<evidence type="ECO:0000256" key="2">
    <source>
        <dbReference type="SAM" id="MobiDB-lite"/>
    </source>
</evidence>
<comment type="caution">
    <text evidence="5">The sequence shown here is derived from an EMBL/GenBank/DDBJ whole genome shotgun (WGS) entry which is preliminary data.</text>
</comment>
<dbReference type="Pfam" id="PF23579">
    <property type="entry name" value="ARM_TBCD"/>
    <property type="match status" value="1"/>
</dbReference>
<dbReference type="Gene3D" id="1.25.10.10">
    <property type="entry name" value="Leucine-rich Repeat Variant"/>
    <property type="match status" value="2"/>
</dbReference>
<keyword evidence="1" id="KW-0143">Chaperone</keyword>
<evidence type="ECO:0000256" key="1">
    <source>
        <dbReference type="ARBA" id="ARBA00023186"/>
    </source>
</evidence>
<dbReference type="SUPFAM" id="SSF48371">
    <property type="entry name" value="ARM repeat"/>
    <property type="match status" value="2"/>
</dbReference>
<dbReference type="InterPro" id="IPR033162">
    <property type="entry name" value="TBCD"/>
</dbReference>
<dbReference type="InterPro" id="IPR022577">
    <property type="entry name" value="TBCD_C"/>
</dbReference>
<feature type="compositionally biased region" description="Pro residues" evidence="2">
    <location>
        <begin position="1116"/>
        <end position="1125"/>
    </location>
</feature>
<dbReference type="GO" id="GO:0007023">
    <property type="term" value="P:post-chaperonin tubulin folding pathway"/>
    <property type="evidence" value="ECO:0007669"/>
    <property type="project" value="InterPro"/>
</dbReference>
<evidence type="ECO:0008006" key="7">
    <source>
        <dbReference type="Google" id="ProtNLM"/>
    </source>
</evidence>
<evidence type="ECO:0000313" key="5">
    <source>
        <dbReference type="EMBL" id="KAJ3170509.1"/>
    </source>
</evidence>
<dbReference type="GO" id="GO:0005096">
    <property type="term" value="F:GTPase activator activity"/>
    <property type="evidence" value="ECO:0007669"/>
    <property type="project" value="InterPro"/>
</dbReference>
<sequence>MTREIMLAAAQRDHEDSVAAGSTGEKEAAAAAAADPNDCGPPSFFAHADLFATLLASLAPDLDKLQAQLEGQRTIGKEGRSEDAPAVVDGGGVMMDHNVDPATADAKTCAQDRQFAQARELLDAYQEQPWLLDAHLEQLVQPTMARLQVLMSLLYEVGDAVLTARCVRETFRPLLGLLYHLSKVRGHKTVIKFFPHEVADLEPVLFVLESVTTMNKAGGTVPRASSDSQLWEGRYVLLLWLSLLSMVPFDLKTVDSGTETGGDPLVDRIMALAKHYLSSVSKEYEGAALLLMRLATRKDAAVTHLPDLVSWAAQEAISSVANGDVFRQRGFLLALSTICKGARRELLLPVIDKVLPCCALVDEPLVQHNALLRKLLVKLAQRAGLVYLKPRAAKWRYDRGNRSLERNLAGTATVSLTPAQGSNHIADSCADDDDEEDFDVPEELDSVVEILLNGLRDRDTIIRWSAAKGIGRIVNRLPHNLGQDIVLSIVALLEEDVLVAPDGKGHDLSQVSDSTWHGSCLALAELARRGLLLPDRLGDVVPWILLALKFDQRRGAHSIGSHVRDAACYVCWSFARAYAPEIIAPFVSDLASALVVVSLCDREVNIRRAASAAFQENVGRQGLFPHGIDIVTAADYFAVGNRTAAFLDIAVGVARYPEYHSQICQHVATISLVHWDPTMRVLAADALANLTPIDLAYMSREVLPTLIVQAGSEELNVRHGAALAIGEICLALQKSAATAGGATPWGEGDTMTKVVLPISKIIETYPPRHLDGFGGDQTRFAVCRLITRLAQAFWPATGDFRSAAWQLAIRALSQRDEKVQTAGAAAVAALNSWHVRETRGIDAAMLEEMLDGVKVLPNADRFKRRGCAMALGGLTGDVLVRSGQRIFAALMDAAMVQTDLSSSLNDAESRRNAVQALASLATHLSRERQSRTEHRDLLRAVMPRLRATLFAGLADYCTDSRGDVGSWVRQACMHAFRDLARLENDNGDGDCEVIAVAMSEDERVRLAGELCKQAVEKIDRMREVAGAVLMEVLWEVDGFEFEGREELRALLPRNAELNWSSSTQVYTFMMPVLAMPQFRAPLLEGLVVSIGGLSESLVRHSSAAFIAYINSLPALPPAQPPPQQPQPQQQLQQSPPPPLTIHAILTTLCDNILATHTRIDRVSIPTLETLDLMFGCGAVRRARDAVLWARALTLVQAEVFRSRDVKKLLAGAKVFCGFVVGLGREGENDDGDGGGGGGVEQAVVEVRRKALAQLVGYLAHPYPKVRRAVAELLYLALTSEENDDVDDEGMDEEESAQDILLATDWDLPATQLKDTRDRLKALLSP</sequence>
<accession>A0AAD5XIW2</accession>
<feature type="domain" description="Tubulin-folding cofactor D C-terminal" evidence="3">
    <location>
        <begin position="1005"/>
        <end position="1207"/>
    </location>
</feature>
<feature type="region of interest" description="Disordered" evidence="2">
    <location>
        <begin position="1116"/>
        <end position="1136"/>
    </location>
</feature>
<dbReference type="Pfam" id="PF25767">
    <property type="entry name" value="ARM_TBCD_2nd"/>
    <property type="match status" value="1"/>
</dbReference>
<dbReference type="InterPro" id="IPR058033">
    <property type="entry name" value="ARM_TBCD_2nd"/>
</dbReference>
<dbReference type="InterPro" id="IPR016024">
    <property type="entry name" value="ARM-type_fold"/>
</dbReference>
<name>A0AAD5XIW2_9FUNG</name>
<dbReference type="GO" id="GO:0000226">
    <property type="term" value="P:microtubule cytoskeleton organization"/>
    <property type="evidence" value="ECO:0007669"/>
    <property type="project" value="TreeGrafter"/>
</dbReference>
<dbReference type="GO" id="GO:0007021">
    <property type="term" value="P:tubulin complex assembly"/>
    <property type="evidence" value="ECO:0007669"/>
    <property type="project" value="InterPro"/>
</dbReference>
<evidence type="ECO:0000313" key="6">
    <source>
        <dbReference type="Proteomes" id="UP001212152"/>
    </source>
</evidence>
<dbReference type="GO" id="GO:0048487">
    <property type="term" value="F:beta-tubulin binding"/>
    <property type="evidence" value="ECO:0007669"/>
    <property type="project" value="InterPro"/>
</dbReference>
<dbReference type="PANTHER" id="PTHR12658:SF0">
    <property type="entry name" value="TUBULIN-SPECIFIC CHAPERONE D"/>
    <property type="match status" value="1"/>
</dbReference>
<organism evidence="5 6">
    <name type="scientific">Geranomyces variabilis</name>
    <dbReference type="NCBI Taxonomy" id="109894"/>
    <lineage>
        <taxon>Eukaryota</taxon>
        <taxon>Fungi</taxon>
        <taxon>Fungi incertae sedis</taxon>
        <taxon>Chytridiomycota</taxon>
        <taxon>Chytridiomycota incertae sedis</taxon>
        <taxon>Chytridiomycetes</taxon>
        <taxon>Spizellomycetales</taxon>
        <taxon>Powellomycetaceae</taxon>
        <taxon>Geranomyces</taxon>
    </lineage>
</organism>
<feature type="region of interest" description="Disordered" evidence="2">
    <location>
        <begin position="1"/>
        <end position="35"/>
    </location>
</feature>
<reference evidence="5" key="1">
    <citation type="submission" date="2020-05" db="EMBL/GenBank/DDBJ databases">
        <title>Phylogenomic resolution of chytrid fungi.</title>
        <authorList>
            <person name="Stajich J.E."/>
            <person name="Amses K."/>
            <person name="Simmons R."/>
            <person name="Seto K."/>
            <person name="Myers J."/>
            <person name="Bonds A."/>
            <person name="Quandt C.A."/>
            <person name="Barry K."/>
            <person name="Liu P."/>
            <person name="Grigoriev I."/>
            <person name="Longcore J.E."/>
            <person name="James T.Y."/>
        </authorList>
    </citation>
    <scope>NUCLEOTIDE SEQUENCE</scope>
    <source>
        <strain evidence="5">JEL0379</strain>
    </source>
</reference>
<proteinExistence type="predicted"/>
<feature type="domain" description="Tubulin-folding cofactor D ARM repeats" evidence="4">
    <location>
        <begin position="371"/>
        <end position="628"/>
    </location>
</feature>
<protein>
    <recommendedName>
        <fullName evidence="7">Tubulin-specific chaperone D</fullName>
    </recommendedName>
</protein>